<dbReference type="EMBL" id="CP136893">
    <property type="protein sequence ID" value="WOL04606.1"/>
    <property type="molecule type" value="Genomic_DNA"/>
</dbReference>
<evidence type="ECO:0000313" key="2">
    <source>
        <dbReference type="Proteomes" id="UP001327560"/>
    </source>
</evidence>
<protein>
    <submittedName>
        <fullName evidence="1">Uncharacterized protein</fullName>
    </submittedName>
</protein>
<dbReference type="AlphaFoldDB" id="A0AAQ3QCL1"/>
<proteinExistence type="predicted"/>
<evidence type="ECO:0000313" key="1">
    <source>
        <dbReference type="EMBL" id="WOL04606.1"/>
    </source>
</evidence>
<keyword evidence="2" id="KW-1185">Reference proteome</keyword>
<name>A0AAQ3QCL1_9LILI</name>
<organism evidence="1 2">
    <name type="scientific">Canna indica</name>
    <name type="common">Indian-shot</name>
    <dbReference type="NCBI Taxonomy" id="4628"/>
    <lineage>
        <taxon>Eukaryota</taxon>
        <taxon>Viridiplantae</taxon>
        <taxon>Streptophyta</taxon>
        <taxon>Embryophyta</taxon>
        <taxon>Tracheophyta</taxon>
        <taxon>Spermatophyta</taxon>
        <taxon>Magnoliopsida</taxon>
        <taxon>Liliopsida</taxon>
        <taxon>Zingiberales</taxon>
        <taxon>Cannaceae</taxon>
        <taxon>Canna</taxon>
    </lineage>
</organism>
<dbReference type="Proteomes" id="UP001327560">
    <property type="component" value="Chromosome 4"/>
</dbReference>
<accession>A0AAQ3QCL1</accession>
<reference evidence="1 2" key="1">
    <citation type="submission" date="2023-10" db="EMBL/GenBank/DDBJ databases">
        <title>Chromosome-scale genome assembly provides insights into flower coloration mechanisms of Canna indica.</title>
        <authorList>
            <person name="Li C."/>
        </authorList>
    </citation>
    <scope>NUCLEOTIDE SEQUENCE [LARGE SCALE GENOMIC DNA]</scope>
    <source>
        <tissue evidence="1">Flower</tissue>
    </source>
</reference>
<sequence>MKNEQIKEKGCDQLMASDSLIAVCKVIWYGLDNARRKKLKMKTVISDCKIAMDALEMKIMISWRIKGLESDKVMSRNRRLGIKRGVESGPIGVFFRFFSSAVGIIERDNRENERKKRMRATAPRKPLMELRSVLTSLFSSRSLRPLIGANHTAARFCSR</sequence>
<gene>
    <name evidence="1" type="ORF">Cni_G13328</name>
</gene>